<proteinExistence type="predicted"/>
<dbReference type="AlphaFoldDB" id="A0A7W1XC12"/>
<gene>
    <name evidence="5" type="ORF">H1164_13415</name>
</gene>
<dbReference type="EMBL" id="JACEIP010000023">
    <property type="protein sequence ID" value="MBA4543887.1"/>
    <property type="molecule type" value="Genomic_DNA"/>
</dbReference>
<sequence>MPAKTEQLAANIIQLLPLLQDKLFKPALQNASNLKKQSDLTHLQFHILEELFPIEDGISMTRLAKNINISKQQLTPLVNKLEEKEYLIKRQDVSDRRYVKLMLTEKGKNLVKTRWEDIHSLLINRINQLGEDERIDLDYAIHKLLRILQKME</sequence>
<keyword evidence="1" id="KW-0805">Transcription regulation</keyword>
<dbReference type="OrthoDB" id="2626899at2"/>
<dbReference type="RefSeq" id="WP_033102292.1">
    <property type="nucleotide sequence ID" value="NZ_JACEIP010000023.1"/>
</dbReference>
<dbReference type="InterPro" id="IPR000835">
    <property type="entry name" value="HTH_MarR-typ"/>
</dbReference>
<accession>A0A7W1XC12</accession>
<dbReference type="GO" id="GO:0003700">
    <property type="term" value="F:DNA-binding transcription factor activity"/>
    <property type="evidence" value="ECO:0007669"/>
    <property type="project" value="InterPro"/>
</dbReference>
<keyword evidence="3" id="KW-0804">Transcription</keyword>
<evidence type="ECO:0000259" key="4">
    <source>
        <dbReference type="PROSITE" id="PS50995"/>
    </source>
</evidence>
<organism evidence="5 6">
    <name type="scientific">Thermoactinomyces daqus</name>
    <dbReference type="NCBI Taxonomy" id="1329516"/>
    <lineage>
        <taxon>Bacteria</taxon>
        <taxon>Bacillati</taxon>
        <taxon>Bacillota</taxon>
        <taxon>Bacilli</taxon>
        <taxon>Bacillales</taxon>
        <taxon>Thermoactinomycetaceae</taxon>
        <taxon>Thermoactinomyces</taxon>
    </lineage>
</organism>
<dbReference type="Pfam" id="PF01047">
    <property type="entry name" value="MarR"/>
    <property type="match status" value="1"/>
</dbReference>
<dbReference type="PANTHER" id="PTHR42756:SF1">
    <property type="entry name" value="TRANSCRIPTIONAL REPRESSOR OF EMRAB OPERON"/>
    <property type="match status" value="1"/>
</dbReference>
<dbReference type="SUPFAM" id="SSF46785">
    <property type="entry name" value="Winged helix' DNA-binding domain"/>
    <property type="match status" value="1"/>
</dbReference>
<evidence type="ECO:0000256" key="1">
    <source>
        <dbReference type="ARBA" id="ARBA00023015"/>
    </source>
</evidence>
<keyword evidence="6" id="KW-1185">Reference proteome</keyword>
<reference evidence="5 6" key="1">
    <citation type="submission" date="2020-07" db="EMBL/GenBank/DDBJ databases">
        <authorList>
            <person name="Feng H."/>
        </authorList>
    </citation>
    <scope>NUCLEOTIDE SEQUENCE [LARGE SCALE GENOMIC DNA]</scope>
    <source>
        <strain evidence="6">s-11</strain>
    </source>
</reference>
<keyword evidence="2" id="KW-0238">DNA-binding</keyword>
<dbReference type="Gene3D" id="1.10.10.10">
    <property type="entry name" value="Winged helix-like DNA-binding domain superfamily/Winged helix DNA-binding domain"/>
    <property type="match status" value="1"/>
</dbReference>
<dbReference type="Proteomes" id="UP000530514">
    <property type="component" value="Unassembled WGS sequence"/>
</dbReference>
<evidence type="ECO:0000313" key="6">
    <source>
        <dbReference type="Proteomes" id="UP000530514"/>
    </source>
</evidence>
<dbReference type="InterPro" id="IPR036388">
    <property type="entry name" value="WH-like_DNA-bd_sf"/>
</dbReference>
<dbReference type="PANTHER" id="PTHR42756">
    <property type="entry name" value="TRANSCRIPTIONAL REGULATOR, MARR"/>
    <property type="match status" value="1"/>
</dbReference>
<dbReference type="PRINTS" id="PR00598">
    <property type="entry name" value="HTHMARR"/>
</dbReference>
<name>A0A7W1XC12_9BACL</name>
<comment type="caution">
    <text evidence="5">The sequence shown here is derived from an EMBL/GenBank/DDBJ whole genome shotgun (WGS) entry which is preliminary data.</text>
</comment>
<feature type="domain" description="HTH marR-type" evidence="4">
    <location>
        <begin position="9"/>
        <end position="152"/>
    </location>
</feature>
<dbReference type="PROSITE" id="PS50995">
    <property type="entry name" value="HTH_MARR_2"/>
    <property type="match status" value="1"/>
</dbReference>
<dbReference type="InterPro" id="IPR036390">
    <property type="entry name" value="WH_DNA-bd_sf"/>
</dbReference>
<dbReference type="GO" id="GO:0003677">
    <property type="term" value="F:DNA binding"/>
    <property type="evidence" value="ECO:0007669"/>
    <property type="project" value="UniProtKB-KW"/>
</dbReference>
<evidence type="ECO:0000313" key="5">
    <source>
        <dbReference type="EMBL" id="MBA4543887.1"/>
    </source>
</evidence>
<evidence type="ECO:0000256" key="3">
    <source>
        <dbReference type="ARBA" id="ARBA00023163"/>
    </source>
</evidence>
<protein>
    <submittedName>
        <fullName evidence="5">MarR family transcriptional regulator</fullName>
    </submittedName>
</protein>
<dbReference type="SMART" id="SM00347">
    <property type="entry name" value="HTH_MARR"/>
    <property type="match status" value="1"/>
</dbReference>
<evidence type="ECO:0000256" key="2">
    <source>
        <dbReference type="ARBA" id="ARBA00023125"/>
    </source>
</evidence>